<proteinExistence type="inferred from homology"/>
<keyword evidence="5" id="KW-1185">Reference proteome</keyword>
<gene>
    <name evidence="4" type="ORF">E1286_39270</name>
</gene>
<dbReference type="Gene3D" id="2.115.10.20">
    <property type="entry name" value="Glycosyl hydrolase domain, family 43"/>
    <property type="match status" value="1"/>
</dbReference>
<dbReference type="GO" id="GO:0004553">
    <property type="term" value="F:hydrolase activity, hydrolyzing O-glycosyl compounds"/>
    <property type="evidence" value="ECO:0007669"/>
    <property type="project" value="InterPro"/>
</dbReference>
<evidence type="ECO:0000256" key="2">
    <source>
        <dbReference type="ARBA" id="ARBA00022801"/>
    </source>
</evidence>
<dbReference type="AlphaFoldDB" id="A0A4R4XWK0"/>
<dbReference type="Pfam" id="PF04616">
    <property type="entry name" value="Glyco_hydro_43"/>
    <property type="match status" value="1"/>
</dbReference>
<reference evidence="4 5" key="1">
    <citation type="submission" date="2019-03" db="EMBL/GenBank/DDBJ databases">
        <title>Draft genome sequences of novel Actinobacteria.</title>
        <authorList>
            <person name="Sahin N."/>
            <person name="Ay H."/>
            <person name="Saygin H."/>
        </authorList>
    </citation>
    <scope>NUCLEOTIDE SEQUENCE [LARGE SCALE GENOMIC DNA]</scope>
    <source>
        <strain evidence="4 5">CH32</strain>
    </source>
</reference>
<dbReference type="SUPFAM" id="SSF75005">
    <property type="entry name" value="Arabinanase/levansucrase/invertase"/>
    <property type="match status" value="1"/>
</dbReference>
<comment type="caution">
    <text evidence="4">The sequence shown here is derived from an EMBL/GenBank/DDBJ whole genome shotgun (WGS) entry which is preliminary data.</text>
</comment>
<dbReference type="GO" id="GO:0005975">
    <property type="term" value="P:carbohydrate metabolic process"/>
    <property type="evidence" value="ECO:0007669"/>
    <property type="project" value="InterPro"/>
</dbReference>
<evidence type="ECO:0000256" key="1">
    <source>
        <dbReference type="ARBA" id="ARBA00009865"/>
    </source>
</evidence>
<dbReference type="InterPro" id="IPR006710">
    <property type="entry name" value="Glyco_hydro_43"/>
</dbReference>
<dbReference type="InterPro" id="IPR023296">
    <property type="entry name" value="Glyco_hydro_beta-prop_sf"/>
</dbReference>
<dbReference type="EMBL" id="SMKQ01000213">
    <property type="protein sequence ID" value="TDD35680.1"/>
    <property type="molecule type" value="Genomic_DNA"/>
</dbReference>
<organism evidence="4 5">
    <name type="scientific">Nonomuraea terrae</name>
    <dbReference type="NCBI Taxonomy" id="2530383"/>
    <lineage>
        <taxon>Bacteria</taxon>
        <taxon>Bacillati</taxon>
        <taxon>Actinomycetota</taxon>
        <taxon>Actinomycetes</taxon>
        <taxon>Streptosporangiales</taxon>
        <taxon>Streptosporangiaceae</taxon>
        <taxon>Nonomuraea</taxon>
    </lineage>
</organism>
<keyword evidence="3" id="KW-0326">Glycosidase</keyword>
<accession>A0A4R4XWK0</accession>
<protein>
    <recommendedName>
        <fullName evidence="6">Arabinan endo-1,5-alpha-L-arabinosidase</fullName>
    </recommendedName>
</protein>
<evidence type="ECO:0000313" key="4">
    <source>
        <dbReference type="EMBL" id="TDD35680.1"/>
    </source>
</evidence>
<comment type="similarity">
    <text evidence="1">Belongs to the glycosyl hydrolase 43 family.</text>
</comment>
<evidence type="ECO:0000256" key="3">
    <source>
        <dbReference type="ARBA" id="ARBA00023295"/>
    </source>
</evidence>
<keyword evidence="2" id="KW-0378">Hydrolase</keyword>
<dbReference type="OrthoDB" id="9801455at2"/>
<name>A0A4R4XWK0_9ACTN</name>
<sequence>MIRTPCGYVLHSTHGHLEARTSADRVHFTRAGSAFRTPPSWWRAYSPGDDPRAPGISRRGGRYLMYYAVSSFGSNHSAIGLATSRTGQPGSWTDQGVVANTRSMGSSLRRSAGIKVPSRITHTSPSAWVSG</sequence>
<dbReference type="Proteomes" id="UP000295302">
    <property type="component" value="Unassembled WGS sequence"/>
</dbReference>
<evidence type="ECO:0008006" key="6">
    <source>
        <dbReference type="Google" id="ProtNLM"/>
    </source>
</evidence>
<evidence type="ECO:0000313" key="5">
    <source>
        <dbReference type="Proteomes" id="UP000295302"/>
    </source>
</evidence>